<dbReference type="AlphaFoldDB" id="A0A699HN08"/>
<protein>
    <submittedName>
        <fullName evidence="2">Uncharacterized protein</fullName>
    </submittedName>
</protein>
<evidence type="ECO:0000313" key="2">
    <source>
        <dbReference type="EMBL" id="GEY47437.1"/>
    </source>
</evidence>
<name>A0A699HN08_TANCI</name>
<feature type="region of interest" description="Disordered" evidence="1">
    <location>
        <begin position="86"/>
        <end position="107"/>
    </location>
</feature>
<accession>A0A699HN08</accession>
<organism evidence="2">
    <name type="scientific">Tanacetum cinerariifolium</name>
    <name type="common">Dalmatian daisy</name>
    <name type="synonym">Chrysanthemum cinerariifolium</name>
    <dbReference type="NCBI Taxonomy" id="118510"/>
    <lineage>
        <taxon>Eukaryota</taxon>
        <taxon>Viridiplantae</taxon>
        <taxon>Streptophyta</taxon>
        <taxon>Embryophyta</taxon>
        <taxon>Tracheophyta</taxon>
        <taxon>Spermatophyta</taxon>
        <taxon>Magnoliopsida</taxon>
        <taxon>eudicotyledons</taxon>
        <taxon>Gunneridae</taxon>
        <taxon>Pentapetalae</taxon>
        <taxon>asterids</taxon>
        <taxon>campanulids</taxon>
        <taxon>Asterales</taxon>
        <taxon>Asteraceae</taxon>
        <taxon>Asteroideae</taxon>
        <taxon>Anthemideae</taxon>
        <taxon>Anthemidinae</taxon>
        <taxon>Tanacetum</taxon>
    </lineage>
</organism>
<gene>
    <name evidence="2" type="ORF">Tci_419411</name>
</gene>
<evidence type="ECO:0000256" key="1">
    <source>
        <dbReference type="SAM" id="MobiDB-lite"/>
    </source>
</evidence>
<comment type="caution">
    <text evidence="2">The sequence shown here is derived from an EMBL/GenBank/DDBJ whole genome shotgun (WGS) entry which is preliminary data.</text>
</comment>
<dbReference type="EMBL" id="BKCJ010181618">
    <property type="protein sequence ID" value="GEY47437.1"/>
    <property type="molecule type" value="Genomic_DNA"/>
</dbReference>
<proteinExistence type="predicted"/>
<sequence length="199" mass="23715">MENHDLYSKIEKQVNEVIKEAVHNALQALLHKRFRDLSKFQMKEILHDRMFESNSYRLHLDHTTLYEALEVSMQHENNDELHAALTKSRKRRRDNQDPPPPPSKYFYRNKKKKHDFDVCASKQPQDTGAAHFPKIKPRPDWLTPLLKEETPKTPKPDWFIPLNDLHETENNWADAMAKTYKDPEENKLLWKTRDMASFI</sequence>
<reference evidence="2" key="1">
    <citation type="journal article" date="2019" name="Sci. Rep.">
        <title>Draft genome of Tanacetum cinerariifolium, the natural source of mosquito coil.</title>
        <authorList>
            <person name="Yamashiro T."/>
            <person name="Shiraishi A."/>
            <person name="Satake H."/>
            <person name="Nakayama K."/>
        </authorList>
    </citation>
    <scope>NUCLEOTIDE SEQUENCE</scope>
</reference>